<feature type="repeat" description="WD" evidence="1">
    <location>
        <begin position="1227"/>
        <end position="1266"/>
    </location>
</feature>
<dbReference type="GO" id="GO:0008286">
    <property type="term" value="P:insulin receptor signaling pathway"/>
    <property type="evidence" value="ECO:0007669"/>
    <property type="project" value="TreeGrafter"/>
</dbReference>
<dbReference type="Proteomes" id="UP000261660">
    <property type="component" value="Unplaced"/>
</dbReference>
<dbReference type="PROSITE" id="PS50082">
    <property type="entry name" value="WD_REPEATS_2"/>
    <property type="match status" value="2"/>
</dbReference>
<feature type="compositionally biased region" description="Polar residues" evidence="2">
    <location>
        <begin position="446"/>
        <end position="474"/>
    </location>
</feature>
<sequence length="1419" mass="156788">MKNVICACFICPEMEKKTIPLIAAGRTPTHNRRNKAKSNYCILCRSLYQKHEAHEHMHSMLHHRELETAMGKDTFHDCQACKVSELSFDEYAKHISTSQHNAKLKTLNSKNVSPTPLWNTLGPAVFQQIKERNKLLKFQEKKEIRKKRKKQKQEAGRKHAEMMKGATGKNKGVSKVAKAEKSKQVKNTRILKQMQKTHQGGSNKAFLKNIENKVSSLQRPPHQRPPHQKEATLQNQSERSSSLSGEPAGQTLHQNNVRDQFTQSIQQMSYDVNNPSSKVKMEITQSDRLLNRLKNTQGGTSSMPGQKTWPANSQCGYNYKQLSSESDCDFTSDNLPQNGGLIFDHYESDGSTQAGQDGSNSAKPASENNTAPIRDVDISAMLRHIRRALGVREPCRADREARRQNSEADNRMADLGTMHQIGAEKEQPGGRSNSSQVNSPAPPSGSGIQTCNAAQAKSKQATLGVTQRATQPVEKSSVVEGGSNGALSSGPRESQVAVKSQALVNQHSGQTATSEPNVNITPKVRVARKTASNLTISSAQSKQSWTEMYKEMKWKKLERVKGMPRFGIEVVNQTDRERKTQAEDNDLPLSEGFHWESFPDSPSAAHWTGLPTPPPQDNVANNCHIETQSNLQMQEPLEQPAAGQDGNQTAETVHVKEEPNLEREDVEKRSNSVSNKRKPNVVVHDGASDEQPSRKRKKSKPHKDQDQMDQLLAVSLREEELSHSLQDLDNSLVQARNALQAAYTEVQRLLLFRQQCTAEINSLRAKRIEILQGMQGVYSGASNAAEIATTSSAGAVTVMQPRASPLPTSAAFHTASNQQPLPTNPTSTAGQPHPTPLARQLKQEMCEGLTVSCNPDKPQVPVNQPVHLFPPNLLPSLLLTSPHLAAPTAAFNPLPHLRAESSTSVNTSPESSSRLQGQTAKEGLNDRIEMVNLVEDEEQEVDPEEDTEECLPTKENASSASVVDNKGSESDDSVEMMEPSDMVVIDIDESDSEEAVSNVPVHKDPPQKSVSVEFSSAGTQTNQTNDAERKVQPAVKHTGDPPESVELCDDEKLYLGTFMNHTGSVHGLQIHDGRLYTCSGDNTARAYSLMSKECQVVFEGHTNKVNCLVVASLPNLPVRLYTGSSDQTIRCYSTKTNRCLEQITLSDRVLCLHIAWNILFAGLANGSVASYDLKTLKQLDVFECHGPRGVSCLGTAQEGARRVLLVGSYDSTISVRDAKSGLLLRSLEGHTKTVLCMKVVNDLVFSGSSDTSVHAYNIHTGELVRIYKGHGHAVTSIVILGKVMVTASLDKLVRVYELQSHDRLQVYGGHSDMVMCMAVHKSVIYTGCYDGSVQAVKLNLMKNYRCWWQNCSLIFGLAEHLVQHLVRDHNNPNLQTVKCRWRSCSAFFSTQQSVRQVINQSHLIFITDIFLSHILYDLI</sequence>
<feature type="region of interest" description="Disordered" evidence="2">
    <location>
        <begin position="638"/>
        <end position="707"/>
    </location>
</feature>
<evidence type="ECO:0000313" key="4">
    <source>
        <dbReference type="Ensembl" id="ENSLBEP00000027633.1"/>
    </source>
</evidence>
<proteinExistence type="predicted"/>
<dbReference type="PANTHER" id="PTHR14435:SF2">
    <property type="entry name" value="ZINC FINGER PROTEIN 106"/>
    <property type="match status" value="1"/>
</dbReference>
<keyword evidence="1" id="KW-0853">WD repeat</keyword>
<feature type="region of interest" description="Disordered" evidence="2">
    <location>
        <begin position="294"/>
        <end position="313"/>
    </location>
</feature>
<feature type="compositionally biased region" description="Acidic residues" evidence="2">
    <location>
        <begin position="934"/>
        <end position="949"/>
    </location>
</feature>
<dbReference type="SUPFAM" id="SSF50978">
    <property type="entry name" value="WD40 repeat-like"/>
    <property type="match status" value="1"/>
</dbReference>
<protein>
    <submittedName>
        <fullName evidence="4">Zinc finger protein 106-like</fullName>
    </submittedName>
</protein>
<feature type="region of interest" description="Disordered" evidence="2">
    <location>
        <begin position="900"/>
        <end position="976"/>
    </location>
</feature>
<dbReference type="InterPro" id="IPR036322">
    <property type="entry name" value="WD40_repeat_dom_sf"/>
</dbReference>
<feature type="compositionally biased region" description="Polar residues" evidence="2">
    <location>
        <begin position="1014"/>
        <end position="1025"/>
    </location>
</feature>
<dbReference type="InParanoid" id="A0A3Q3G9J6"/>
<dbReference type="Ensembl" id="ENSLBET00000028952.1">
    <property type="protein sequence ID" value="ENSLBEP00000027633.1"/>
    <property type="gene ID" value="ENSLBEG00000020931.1"/>
</dbReference>
<dbReference type="SMART" id="SM00320">
    <property type="entry name" value="WD40"/>
    <property type="match status" value="7"/>
</dbReference>
<keyword evidence="5" id="KW-1185">Reference proteome</keyword>
<feature type="compositionally biased region" description="Basic and acidic residues" evidence="2">
    <location>
        <begin position="653"/>
        <end position="670"/>
    </location>
</feature>
<dbReference type="PROSITE" id="PS00028">
    <property type="entry name" value="ZINC_FINGER_C2H2_1"/>
    <property type="match status" value="1"/>
</dbReference>
<accession>A0A3Q3G9J6</accession>
<organism evidence="4 5">
    <name type="scientific">Labrus bergylta</name>
    <name type="common">ballan wrasse</name>
    <dbReference type="NCBI Taxonomy" id="56723"/>
    <lineage>
        <taxon>Eukaryota</taxon>
        <taxon>Metazoa</taxon>
        <taxon>Chordata</taxon>
        <taxon>Craniata</taxon>
        <taxon>Vertebrata</taxon>
        <taxon>Euteleostomi</taxon>
        <taxon>Actinopterygii</taxon>
        <taxon>Neopterygii</taxon>
        <taxon>Teleostei</taxon>
        <taxon>Neoteleostei</taxon>
        <taxon>Acanthomorphata</taxon>
        <taxon>Eupercaria</taxon>
        <taxon>Labriformes</taxon>
        <taxon>Labridae</taxon>
        <taxon>Labrus</taxon>
    </lineage>
</organism>
<dbReference type="GO" id="GO:0016020">
    <property type="term" value="C:membrane"/>
    <property type="evidence" value="ECO:0007669"/>
    <property type="project" value="TreeGrafter"/>
</dbReference>
<dbReference type="CDD" id="cd00200">
    <property type="entry name" value="WD40"/>
    <property type="match status" value="1"/>
</dbReference>
<evidence type="ECO:0000313" key="5">
    <source>
        <dbReference type="Proteomes" id="UP000261660"/>
    </source>
</evidence>
<feature type="compositionally biased region" description="Polar residues" evidence="2">
    <location>
        <begin position="814"/>
        <end position="830"/>
    </location>
</feature>
<evidence type="ECO:0000259" key="3">
    <source>
        <dbReference type="PROSITE" id="PS00028"/>
    </source>
</evidence>
<dbReference type="FunFam" id="2.130.10.10:FF:000114">
    <property type="entry name" value="zinc finger protein 106 isoform X1"/>
    <property type="match status" value="1"/>
</dbReference>
<dbReference type="Gene3D" id="2.130.10.10">
    <property type="entry name" value="YVTN repeat-like/Quinoprotein amine dehydrogenase"/>
    <property type="match status" value="2"/>
</dbReference>
<feature type="compositionally biased region" description="Basic and acidic residues" evidence="2">
    <location>
        <begin position="152"/>
        <end position="162"/>
    </location>
</feature>
<dbReference type="GO" id="GO:0017124">
    <property type="term" value="F:SH3 domain binding"/>
    <property type="evidence" value="ECO:0007669"/>
    <property type="project" value="TreeGrafter"/>
</dbReference>
<feature type="compositionally biased region" description="Polar residues" evidence="2">
    <location>
        <begin position="430"/>
        <end position="439"/>
    </location>
</feature>
<feature type="region of interest" description="Disordered" evidence="2">
    <location>
        <begin position="339"/>
        <end position="375"/>
    </location>
</feature>
<feature type="domain" description="C2H2-type" evidence="3">
    <location>
        <begin position="1346"/>
        <end position="1369"/>
    </location>
</feature>
<feature type="region of interest" description="Disordered" evidence="2">
    <location>
        <begin position="424"/>
        <end position="519"/>
    </location>
</feature>
<dbReference type="STRING" id="56723.ENSLBEP00000027633"/>
<feature type="compositionally biased region" description="Polar residues" evidence="2">
    <location>
        <begin position="502"/>
        <end position="519"/>
    </location>
</feature>
<dbReference type="GO" id="GO:0005829">
    <property type="term" value="C:cytosol"/>
    <property type="evidence" value="ECO:0007669"/>
    <property type="project" value="TreeGrafter"/>
</dbReference>
<feature type="region of interest" description="Disordered" evidence="2">
    <location>
        <begin position="216"/>
        <end position="251"/>
    </location>
</feature>
<dbReference type="GO" id="GO:0003723">
    <property type="term" value="F:RNA binding"/>
    <property type="evidence" value="ECO:0007669"/>
    <property type="project" value="InterPro"/>
</dbReference>
<feature type="compositionally biased region" description="Polar residues" evidence="2">
    <location>
        <begin position="349"/>
        <end position="371"/>
    </location>
</feature>
<feature type="region of interest" description="Disordered" evidence="2">
    <location>
        <begin position="806"/>
        <end position="833"/>
    </location>
</feature>
<dbReference type="InterPro" id="IPR015943">
    <property type="entry name" value="WD40/YVTN_repeat-like_dom_sf"/>
</dbReference>
<dbReference type="GeneTree" id="ENSGT00940000157336"/>
<name>A0A3Q3G9J6_9LABR</name>
<feature type="repeat" description="WD" evidence="1">
    <location>
        <begin position="1267"/>
        <end position="1306"/>
    </location>
</feature>
<feature type="region of interest" description="Disordered" evidence="2">
    <location>
        <begin position="572"/>
        <end position="621"/>
    </location>
</feature>
<reference evidence="4" key="1">
    <citation type="submission" date="2025-08" db="UniProtKB">
        <authorList>
            <consortium name="Ensembl"/>
        </authorList>
    </citation>
    <scope>IDENTIFICATION</scope>
</reference>
<evidence type="ECO:0000256" key="1">
    <source>
        <dbReference type="PROSITE-ProRule" id="PRU00221"/>
    </source>
</evidence>
<dbReference type="PANTHER" id="PTHR14435">
    <property type="entry name" value="ZINC FINGER PROTEIN 106"/>
    <property type="match status" value="1"/>
</dbReference>
<feature type="region of interest" description="Disordered" evidence="2">
    <location>
        <begin position="140"/>
        <end position="204"/>
    </location>
</feature>
<dbReference type="InterPro" id="IPR042622">
    <property type="entry name" value="Znf106"/>
</dbReference>
<dbReference type="Pfam" id="PF00400">
    <property type="entry name" value="WD40"/>
    <property type="match status" value="3"/>
</dbReference>
<dbReference type="InterPro" id="IPR013087">
    <property type="entry name" value="Znf_C2H2_type"/>
</dbReference>
<reference evidence="4" key="2">
    <citation type="submission" date="2025-09" db="UniProtKB">
        <authorList>
            <consortium name="Ensembl"/>
        </authorList>
    </citation>
    <scope>IDENTIFICATION</scope>
</reference>
<feature type="compositionally biased region" description="Polar residues" evidence="2">
    <location>
        <begin position="231"/>
        <end position="244"/>
    </location>
</feature>
<feature type="region of interest" description="Disordered" evidence="2">
    <location>
        <begin position="1014"/>
        <end position="1043"/>
    </location>
</feature>
<dbReference type="InterPro" id="IPR001680">
    <property type="entry name" value="WD40_rpt"/>
</dbReference>
<feature type="compositionally biased region" description="Low complexity" evidence="2">
    <location>
        <begin position="900"/>
        <end position="913"/>
    </location>
</feature>
<evidence type="ECO:0000256" key="2">
    <source>
        <dbReference type="SAM" id="MobiDB-lite"/>
    </source>
</evidence>